<dbReference type="EMBL" id="JACHXL010000001">
    <property type="protein sequence ID" value="MBB3106264.1"/>
    <property type="molecule type" value="Genomic_DNA"/>
</dbReference>
<dbReference type="Proteomes" id="UP000588111">
    <property type="component" value="Unassembled WGS sequence"/>
</dbReference>
<protein>
    <submittedName>
        <fullName evidence="1">Uncharacterized protein</fullName>
    </submittedName>
</protein>
<name>A0A839TDX9_9GAMM</name>
<evidence type="ECO:0000313" key="1">
    <source>
        <dbReference type="EMBL" id="MBB3106264.1"/>
    </source>
</evidence>
<gene>
    <name evidence="1" type="ORF">FHS24_000755</name>
</gene>
<accession>A0A839TDX9</accession>
<keyword evidence="2" id="KW-1185">Reference proteome</keyword>
<organism evidence="1 2">
    <name type="scientific">Psychrobacter luti</name>
    <dbReference type="NCBI Taxonomy" id="198481"/>
    <lineage>
        <taxon>Bacteria</taxon>
        <taxon>Pseudomonadati</taxon>
        <taxon>Pseudomonadota</taxon>
        <taxon>Gammaproteobacteria</taxon>
        <taxon>Moraxellales</taxon>
        <taxon>Moraxellaceae</taxon>
        <taxon>Psychrobacter</taxon>
    </lineage>
</organism>
<evidence type="ECO:0000313" key="2">
    <source>
        <dbReference type="Proteomes" id="UP000588111"/>
    </source>
</evidence>
<sequence>MRNKHALSFTLCLLFVCHYWLLLPHLAIDNNEINVAF</sequence>
<dbReference type="AlphaFoldDB" id="A0A839TDX9"/>
<reference evidence="1 2" key="1">
    <citation type="submission" date="2020-08" db="EMBL/GenBank/DDBJ databases">
        <title>Genomic Encyclopedia of Type Strains, Phase III (KMG-III): the genomes of soil and plant-associated and newly described type strains.</title>
        <authorList>
            <person name="Whitman W."/>
        </authorList>
    </citation>
    <scope>NUCLEOTIDE SEQUENCE [LARGE SCALE GENOMIC DNA]</scope>
    <source>
        <strain evidence="1 2">CECT 5885</strain>
    </source>
</reference>
<proteinExistence type="predicted"/>
<comment type="caution">
    <text evidence="1">The sequence shown here is derived from an EMBL/GenBank/DDBJ whole genome shotgun (WGS) entry which is preliminary data.</text>
</comment>